<keyword evidence="7" id="KW-1185">Reference proteome</keyword>
<feature type="transmembrane region" description="Helical" evidence="5">
    <location>
        <begin position="132"/>
        <end position="162"/>
    </location>
</feature>
<dbReference type="NCBIfam" id="NF040696">
    <property type="entry name" value="isopcys_mtase"/>
    <property type="match status" value="1"/>
</dbReference>
<feature type="transmembrane region" description="Helical" evidence="5">
    <location>
        <begin position="44"/>
        <end position="64"/>
    </location>
</feature>
<dbReference type="PANTHER" id="PTHR12714:SF9">
    <property type="entry name" value="PROTEIN-S-ISOPRENYLCYSTEINE O-METHYLTRANSFERASE"/>
    <property type="match status" value="1"/>
</dbReference>
<keyword evidence="6" id="KW-0808">Transferase</keyword>
<keyword evidence="6" id="KW-0489">Methyltransferase</keyword>
<dbReference type="GO" id="GO:0016020">
    <property type="term" value="C:membrane"/>
    <property type="evidence" value="ECO:0007669"/>
    <property type="project" value="UniProtKB-SubCell"/>
</dbReference>
<comment type="subcellular location">
    <subcellularLocation>
        <location evidence="1">Membrane</location>
        <topology evidence="1">Multi-pass membrane protein</topology>
    </subcellularLocation>
</comment>
<keyword evidence="3 5" id="KW-1133">Transmembrane helix</keyword>
<protein>
    <submittedName>
        <fullName evidence="6">Isoprenylcysteine carboxylmethyltransferase family protein</fullName>
    </submittedName>
</protein>
<evidence type="ECO:0000256" key="2">
    <source>
        <dbReference type="ARBA" id="ARBA00022692"/>
    </source>
</evidence>
<dbReference type="Pfam" id="PF04140">
    <property type="entry name" value="ICMT"/>
    <property type="match status" value="1"/>
</dbReference>
<dbReference type="RefSeq" id="WP_151093238.1">
    <property type="nucleotide sequence ID" value="NZ_JBLZNM010000008.1"/>
</dbReference>
<accession>A0A5N1JVT1</accession>
<name>A0A5N1JVT1_9HYPH</name>
<evidence type="ECO:0000313" key="6">
    <source>
        <dbReference type="EMBL" id="KAA9368237.1"/>
    </source>
</evidence>
<evidence type="ECO:0000256" key="5">
    <source>
        <dbReference type="SAM" id="Phobius"/>
    </source>
</evidence>
<dbReference type="InterPro" id="IPR007269">
    <property type="entry name" value="ICMT_MeTrfase"/>
</dbReference>
<evidence type="ECO:0000256" key="4">
    <source>
        <dbReference type="ARBA" id="ARBA00023136"/>
    </source>
</evidence>
<keyword evidence="2 5" id="KW-0812">Transmembrane</keyword>
<proteinExistence type="predicted"/>
<dbReference type="GO" id="GO:0004671">
    <property type="term" value="F:protein C-terminal S-isoprenylcysteine carboxyl O-methyltransferase activity"/>
    <property type="evidence" value="ECO:0007669"/>
    <property type="project" value="InterPro"/>
</dbReference>
<comment type="caution">
    <text evidence="6">The sequence shown here is derived from an EMBL/GenBank/DDBJ whole genome shotgun (WGS) entry which is preliminary data.</text>
</comment>
<feature type="transmembrane region" description="Helical" evidence="5">
    <location>
        <begin position="6"/>
        <end position="23"/>
    </location>
</feature>
<dbReference type="PANTHER" id="PTHR12714">
    <property type="entry name" value="PROTEIN-S ISOPRENYLCYSTEINE O-METHYLTRANSFERASE"/>
    <property type="match status" value="1"/>
</dbReference>
<dbReference type="EMBL" id="VYXQ01000008">
    <property type="protein sequence ID" value="KAA9368237.1"/>
    <property type="molecule type" value="Genomic_DNA"/>
</dbReference>
<gene>
    <name evidence="6" type="ORF">F3W84_10120</name>
</gene>
<evidence type="ECO:0000313" key="7">
    <source>
        <dbReference type="Proteomes" id="UP000327108"/>
    </source>
</evidence>
<evidence type="ECO:0000256" key="1">
    <source>
        <dbReference type="ARBA" id="ARBA00004141"/>
    </source>
</evidence>
<keyword evidence="4 5" id="KW-0472">Membrane</keyword>
<dbReference type="Gene3D" id="1.20.120.1630">
    <property type="match status" value="1"/>
</dbReference>
<feature type="transmembrane region" description="Helical" evidence="5">
    <location>
        <begin position="76"/>
        <end position="94"/>
    </location>
</feature>
<dbReference type="GO" id="GO:0032259">
    <property type="term" value="P:methylation"/>
    <property type="evidence" value="ECO:0007669"/>
    <property type="project" value="UniProtKB-KW"/>
</dbReference>
<sequence>MTPQLAMIIWATGLVAWVVIRLPHRRRARKTSVAEDQRTGLDRLALAAATFSLSLVPLVYVTTGFPSGADMPFQPWLAWTGLGIEIAFLALFYASHQQLGRNWSVSLQIRNEHALITEGLYHYVRHPMYLSFWLWALAQFCLLQNWIVGPAALIGVGFLYFYRVPREEAMMQARFGAEYDAYSRRTGSVIPKFWLFVP</sequence>
<organism evidence="6 7">
    <name type="scientific">Ochrobactrum quorumnocens</name>
    <dbReference type="NCBI Taxonomy" id="271865"/>
    <lineage>
        <taxon>Bacteria</taxon>
        <taxon>Pseudomonadati</taxon>
        <taxon>Pseudomonadota</taxon>
        <taxon>Alphaproteobacteria</taxon>
        <taxon>Hyphomicrobiales</taxon>
        <taxon>Brucellaceae</taxon>
        <taxon>Brucella/Ochrobactrum group</taxon>
        <taxon>Ochrobactrum</taxon>
    </lineage>
</organism>
<reference evidence="6 7" key="1">
    <citation type="submission" date="2019-09" db="EMBL/GenBank/DDBJ databases">
        <title>Biological control of the noxious weed angled onion (Allium triquetrum) thwarted by endophytic bacteria in Victoria, Australia.</title>
        <authorList>
            <person name="Tehranchian P."/>
            <person name="Adair R.J."/>
            <person name="Van T.H."/>
            <person name="Morrison P.D."/>
            <person name="Williams H."/>
            <person name="Lawrie A.C."/>
        </authorList>
    </citation>
    <scope>NUCLEOTIDE SEQUENCE [LARGE SCALE GENOMIC DNA]</scope>
    <source>
        <strain evidence="6 7">RPTAtOch1</strain>
    </source>
</reference>
<dbReference type="InterPro" id="IPR054851">
    <property type="entry name" value="Isoprenylcys_mtase"/>
</dbReference>
<dbReference type="Proteomes" id="UP000327108">
    <property type="component" value="Unassembled WGS sequence"/>
</dbReference>
<evidence type="ECO:0000256" key="3">
    <source>
        <dbReference type="ARBA" id="ARBA00022989"/>
    </source>
</evidence>
<dbReference type="AlphaFoldDB" id="A0A5N1JVT1"/>